<comment type="caution">
    <text evidence="1">The sequence shown here is derived from an EMBL/GenBank/DDBJ whole genome shotgun (WGS) entry which is preliminary data.</text>
</comment>
<dbReference type="RefSeq" id="WP_385943130.1">
    <property type="nucleotide sequence ID" value="NZ_JBHSOZ010000016.1"/>
</dbReference>
<organism evidence="1 2">
    <name type="scientific">Thalassorhabdus alkalitolerans</name>
    <dbReference type="NCBI Taxonomy" id="2282697"/>
    <lineage>
        <taxon>Bacteria</taxon>
        <taxon>Bacillati</taxon>
        <taxon>Bacillota</taxon>
        <taxon>Bacilli</taxon>
        <taxon>Bacillales</taxon>
        <taxon>Bacillaceae</taxon>
        <taxon>Thalassorhabdus</taxon>
    </lineage>
</organism>
<dbReference type="Proteomes" id="UP001596142">
    <property type="component" value="Unassembled WGS sequence"/>
</dbReference>
<keyword evidence="2" id="KW-1185">Reference proteome</keyword>
<protein>
    <submittedName>
        <fullName evidence="1">Uncharacterized protein</fullName>
    </submittedName>
</protein>
<evidence type="ECO:0000313" key="2">
    <source>
        <dbReference type="Proteomes" id="UP001596142"/>
    </source>
</evidence>
<reference evidence="2" key="1">
    <citation type="journal article" date="2019" name="Int. J. Syst. Evol. Microbiol.">
        <title>The Global Catalogue of Microorganisms (GCM) 10K type strain sequencing project: providing services to taxonomists for standard genome sequencing and annotation.</title>
        <authorList>
            <consortium name="The Broad Institute Genomics Platform"/>
            <consortium name="The Broad Institute Genome Sequencing Center for Infectious Disease"/>
            <person name="Wu L."/>
            <person name="Ma J."/>
        </authorList>
    </citation>
    <scope>NUCLEOTIDE SEQUENCE [LARGE SCALE GENOMIC DNA]</scope>
    <source>
        <strain evidence="2">CECT 7184</strain>
    </source>
</reference>
<sequence length="54" mass="6249">MSAYEKASSVLLSGLYYEIKRNIMRGILSDNMKSELELIHKVAKQRGLYLPKDF</sequence>
<evidence type="ECO:0000313" key="1">
    <source>
        <dbReference type="EMBL" id="MFC5714422.1"/>
    </source>
</evidence>
<proteinExistence type="predicted"/>
<accession>A0ABW0YSG1</accession>
<name>A0ABW0YSG1_9BACI</name>
<dbReference type="EMBL" id="JBHSOZ010000016">
    <property type="protein sequence ID" value="MFC5714422.1"/>
    <property type="molecule type" value="Genomic_DNA"/>
</dbReference>
<gene>
    <name evidence="1" type="ORF">ACFPU1_16880</name>
</gene>